<protein>
    <recommendedName>
        <fullName evidence="3">BTB domain-containing protein</fullName>
    </recommendedName>
</protein>
<accession>A0ABR1LTI6</accession>
<dbReference type="InterPro" id="IPR011333">
    <property type="entry name" value="SKP1/BTB/POZ_sf"/>
</dbReference>
<reference evidence="1 2" key="1">
    <citation type="submission" date="2024-04" db="EMBL/GenBank/DDBJ databases">
        <title>Phyllosticta paracitricarpa is synonymous to the EU quarantine fungus P. citricarpa based on phylogenomic analyses.</title>
        <authorList>
            <consortium name="Lawrence Berkeley National Laboratory"/>
            <person name="Van ingen-buijs V.A."/>
            <person name="Van westerhoven A.C."/>
            <person name="Haridas S."/>
            <person name="Skiadas P."/>
            <person name="Martin F."/>
            <person name="Groenewald J.Z."/>
            <person name="Crous P.W."/>
            <person name="Seidl M.F."/>
        </authorList>
    </citation>
    <scope>NUCLEOTIDE SEQUENCE [LARGE SCALE GENOMIC DNA]</scope>
    <source>
        <strain evidence="1 2">CPC 17464</strain>
    </source>
</reference>
<name>A0ABR1LTI6_9PEZI</name>
<proteinExistence type="predicted"/>
<comment type="caution">
    <text evidence="1">The sequence shown here is derived from an EMBL/GenBank/DDBJ whole genome shotgun (WGS) entry which is preliminary data.</text>
</comment>
<evidence type="ECO:0000313" key="2">
    <source>
        <dbReference type="Proteomes" id="UP001360953"/>
    </source>
</evidence>
<dbReference type="EMBL" id="JBBPEH010000005">
    <property type="protein sequence ID" value="KAK7538466.1"/>
    <property type="molecule type" value="Genomic_DNA"/>
</dbReference>
<dbReference type="RefSeq" id="XP_066656153.1">
    <property type="nucleotide sequence ID" value="XM_066803989.1"/>
</dbReference>
<dbReference type="GeneID" id="92036895"/>
<evidence type="ECO:0008006" key="3">
    <source>
        <dbReference type="Google" id="ProtNLM"/>
    </source>
</evidence>
<gene>
    <name evidence="1" type="ORF">J3D65DRAFT_694829</name>
</gene>
<evidence type="ECO:0000313" key="1">
    <source>
        <dbReference type="EMBL" id="KAK7538466.1"/>
    </source>
</evidence>
<organism evidence="1 2">
    <name type="scientific">Phyllosticta citribraziliensis</name>
    <dbReference type="NCBI Taxonomy" id="989973"/>
    <lineage>
        <taxon>Eukaryota</taxon>
        <taxon>Fungi</taxon>
        <taxon>Dikarya</taxon>
        <taxon>Ascomycota</taxon>
        <taxon>Pezizomycotina</taxon>
        <taxon>Dothideomycetes</taxon>
        <taxon>Dothideomycetes incertae sedis</taxon>
        <taxon>Botryosphaeriales</taxon>
        <taxon>Phyllostictaceae</taxon>
        <taxon>Phyllosticta</taxon>
    </lineage>
</organism>
<dbReference type="Gene3D" id="3.30.710.10">
    <property type="entry name" value="Potassium Channel Kv1.1, Chain A"/>
    <property type="match status" value="1"/>
</dbReference>
<dbReference type="Proteomes" id="UP001360953">
    <property type="component" value="Unassembled WGS sequence"/>
</dbReference>
<sequence>MSDPTIDLDGVEVSHKDIEIARDGDLTVRVIEYEEIDSDGNMEPAFATDFCVQKEILKKRSPVFASMLGPHWREGKQKLIELHEDTGISTTAIHVWLRIFHGDGDSKETCGKVNHEHLWHVYEAAQKYRLEIDDAKAWFDLWWNAHELEVDCRIANQLLFPCWAFRHLRAFGYVTKIVVYNEAGYISPVNPTPHKDLQLPDKIPQQLNKAKLKLKDTVQKMLWEPMAEFLQKERSGSEDKRFVQHQRRLVRKNIWPSEKARVDNGIEHLLERIESLKVDRAEENSDLHEYTQGDHLDASLGLAVEKTRTQFDGLCLKCMAMSESGRGKSDEAYFAKNRRKDWDDECRDEGMDHGDDSWFFSYLGRRPFTERREYWWDSWNDDRWW</sequence>
<keyword evidence="2" id="KW-1185">Reference proteome</keyword>